<keyword evidence="2" id="KW-1185">Reference proteome</keyword>
<dbReference type="AlphaFoldDB" id="A0A1E7FIX8"/>
<gene>
    <name evidence="1" type="ORF">FRACYDRAFT_238564</name>
</gene>
<evidence type="ECO:0000313" key="1">
    <source>
        <dbReference type="EMBL" id="OEU18130.1"/>
    </source>
</evidence>
<evidence type="ECO:0000313" key="2">
    <source>
        <dbReference type="Proteomes" id="UP000095751"/>
    </source>
</evidence>
<organism evidence="1 2">
    <name type="scientific">Fragilariopsis cylindrus CCMP1102</name>
    <dbReference type="NCBI Taxonomy" id="635003"/>
    <lineage>
        <taxon>Eukaryota</taxon>
        <taxon>Sar</taxon>
        <taxon>Stramenopiles</taxon>
        <taxon>Ochrophyta</taxon>
        <taxon>Bacillariophyta</taxon>
        <taxon>Bacillariophyceae</taxon>
        <taxon>Bacillariophycidae</taxon>
        <taxon>Bacillariales</taxon>
        <taxon>Bacillariaceae</taxon>
        <taxon>Fragilariopsis</taxon>
    </lineage>
</organism>
<proteinExistence type="predicted"/>
<sequence length="120" mass="13438">MAVATRAATSAFVAAFMSSSSKQSKSQGGRGRRSVRFKQHIEIRTYSIVLWCEDGYSIELGNDVLSVDRNGLKNDCSQRRPPHCRSFNERKQLLIDVGGYTEKELKEYLGCPHRLSLVAA</sequence>
<protein>
    <submittedName>
        <fullName evidence="1">Uncharacterized protein</fullName>
    </submittedName>
</protein>
<dbReference type="OrthoDB" id="48791at2759"/>
<accession>A0A1E7FIX8</accession>
<name>A0A1E7FIX8_9STRA</name>
<dbReference type="Proteomes" id="UP000095751">
    <property type="component" value="Unassembled WGS sequence"/>
</dbReference>
<dbReference type="EMBL" id="KV784357">
    <property type="protein sequence ID" value="OEU18130.1"/>
    <property type="molecule type" value="Genomic_DNA"/>
</dbReference>
<dbReference type="KEGG" id="fcy:FRACYDRAFT_238564"/>
<dbReference type="InParanoid" id="A0A1E7FIX8"/>
<reference evidence="1 2" key="1">
    <citation type="submission" date="2016-09" db="EMBL/GenBank/DDBJ databases">
        <title>Extensive genetic diversity and differential bi-allelic expression allows diatom success in the polar Southern Ocean.</title>
        <authorList>
            <consortium name="DOE Joint Genome Institute"/>
            <person name="Mock T."/>
            <person name="Otillar R.P."/>
            <person name="Strauss J."/>
            <person name="Dupont C."/>
            <person name="Frickenhaus S."/>
            <person name="Maumus F."/>
            <person name="Mcmullan M."/>
            <person name="Sanges R."/>
            <person name="Schmutz J."/>
            <person name="Toseland A."/>
            <person name="Valas R."/>
            <person name="Veluchamy A."/>
            <person name="Ward B.J."/>
            <person name="Allen A."/>
            <person name="Barry K."/>
            <person name="Falciatore A."/>
            <person name="Ferrante M."/>
            <person name="Fortunato A.E."/>
            <person name="Gloeckner G."/>
            <person name="Gruber A."/>
            <person name="Hipkin R."/>
            <person name="Janech M."/>
            <person name="Kroth P."/>
            <person name="Leese F."/>
            <person name="Lindquist E."/>
            <person name="Lyon B.R."/>
            <person name="Martin J."/>
            <person name="Mayer C."/>
            <person name="Parker M."/>
            <person name="Quesneville H."/>
            <person name="Raymond J."/>
            <person name="Uhlig C."/>
            <person name="Valentin K.U."/>
            <person name="Worden A.Z."/>
            <person name="Armbrust E.V."/>
            <person name="Bowler C."/>
            <person name="Green B."/>
            <person name="Moulton V."/>
            <person name="Van Oosterhout C."/>
            <person name="Grigoriev I."/>
        </authorList>
    </citation>
    <scope>NUCLEOTIDE SEQUENCE [LARGE SCALE GENOMIC DNA]</scope>
    <source>
        <strain evidence="1 2">CCMP1102</strain>
    </source>
</reference>